<dbReference type="Gene3D" id="1.25.10.10">
    <property type="entry name" value="Leucine-rich Repeat Variant"/>
    <property type="match status" value="1"/>
</dbReference>
<name>A0AAU9G3D3_DROMD</name>
<dbReference type="Pfam" id="PF13513">
    <property type="entry name" value="HEAT_EZ"/>
    <property type="match status" value="1"/>
</dbReference>
<dbReference type="PROSITE" id="PS50166">
    <property type="entry name" value="IMPORTIN_B_NT"/>
    <property type="match status" value="1"/>
</dbReference>
<sequence length="800" mass="88338">MATAMELIAALEHTASSDQNVLLDANKYLEEAAAGNLPELLKALSAVLVDPTNSDLARMAAALFIKNHLYSWNDKVKQKKKKMWLQLPSEIREVIKYNLLAALGTDNARPSCAAQSVAVLAIIEQPAQRWNILFQTLPNYVTGEGSNELLRSSALEAIGYICQGMQCGMLESEAKRLLVAIGHGMSEDEPCHRVRLAATTALHNSLECIKDIFETEGKRIMLAVCNAVEITTTIAHTRVVALQCLAELVRLRYQLLEPCIQEVFCVTLAAMKANDDAVALQSIEFWSTLCQKEIDLDMESQETIEQSMQYAREAMPWLMPVLIKRLAKKNEFEAEDASNPATASSVCIKLMAKCCNNDIEPHVLPFILENIESQNWELRHAAAMALASVLYELDINNVIPLVEPLIHLMSDPRVCVRDTTAWILGRICSVVPERHLAALVTCLLQNLHSEPSVASKVCWAFRGLSKAARRNDPTGETCALLPYINSIAEGLLETSDRSGGAQDNVNVAAYEALNRLILDSPQDCYLMVQHTTQVIYERMQKAIERKPIIGSDCRQQLSDLLCLLCRTLKCLLSKLSVEDARQVSDVIMEAMHSILRSSAGCLSGEVPGNVCHVVSALVDQLQLQFEKYLPDFMPILIRGLQTPQNYLSFCATIELTKNLCHVLQGQMAAYCDGVVPVLMNNLSDPSVHRAIKTPILSAIGVMACAIGGHFEKYAAQVLELLHNASDVQLDSTTDYSCELRESILEAYAGISYGLKGSVQLEPHVRHIISLIERLAQDGDMTESMTTLAANLTRNLSSYTN</sequence>
<dbReference type="Pfam" id="PF03810">
    <property type="entry name" value="IBN_N"/>
    <property type="match status" value="1"/>
</dbReference>
<evidence type="ECO:0000313" key="9">
    <source>
        <dbReference type="Proteomes" id="UP001500889"/>
    </source>
</evidence>
<keyword evidence="4" id="KW-0677">Repeat</keyword>
<dbReference type="Proteomes" id="UP001500889">
    <property type="component" value="Chromosome A"/>
</dbReference>
<dbReference type="EMBL" id="AP029266">
    <property type="protein sequence ID" value="BFG02599.1"/>
    <property type="molecule type" value="Genomic_DNA"/>
</dbReference>
<evidence type="ECO:0000256" key="3">
    <source>
        <dbReference type="ARBA" id="ARBA00022490"/>
    </source>
</evidence>
<dbReference type="AlphaFoldDB" id="A0AAU9G3D3"/>
<evidence type="ECO:0000256" key="6">
    <source>
        <dbReference type="PROSITE-ProRule" id="PRU00103"/>
    </source>
</evidence>
<dbReference type="GO" id="GO:0005737">
    <property type="term" value="C:cytoplasm"/>
    <property type="evidence" value="ECO:0007669"/>
    <property type="project" value="UniProtKB-SubCell"/>
</dbReference>
<evidence type="ECO:0000259" key="7">
    <source>
        <dbReference type="PROSITE" id="PS50166"/>
    </source>
</evidence>
<dbReference type="SUPFAM" id="SSF48371">
    <property type="entry name" value="ARM repeat"/>
    <property type="match status" value="1"/>
</dbReference>
<dbReference type="InterPro" id="IPR021133">
    <property type="entry name" value="HEAT_type_2"/>
</dbReference>
<accession>A0AAU9G3D3</accession>
<evidence type="ECO:0000313" key="8">
    <source>
        <dbReference type="EMBL" id="BFG02599.1"/>
    </source>
</evidence>
<evidence type="ECO:0000256" key="4">
    <source>
        <dbReference type="ARBA" id="ARBA00022737"/>
    </source>
</evidence>
<dbReference type="InterPro" id="IPR058584">
    <property type="entry name" value="IMB1_TNPO1-like_TPR"/>
</dbReference>
<keyword evidence="9" id="KW-1185">Reference proteome</keyword>
<dbReference type="Pfam" id="PF25574">
    <property type="entry name" value="TPR_IMB1"/>
    <property type="match status" value="1"/>
</dbReference>
<proteinExistence type="predicted"/>
<feature type="domain" description="Importin N-terminal" evidence="7">
    <location>
        <begin position="25"/>
        <end position="105"/>
    </location>
</feature>
<feature type="repeat" description="HEAT" evidence="6">
    <location>
        <begin position="363"/>
        <end position="401"/>
    </location>
</feature>
<evidence type="ECO:0000256" key="5">
    <source>
        <dbReference type="ARBA" id="ARBA00022927"/>
    </source>
</evidence>
<comment type="subcellular location">
    <subcellularLocation>
        <location evidence="1">Cytoplasm</location>
    </subcellularLocation>
</comment>
<keyword evidence="3" id="KW-0963">Cytoplasm</keyword>
<dbReference type="InterPro" id="IPR016024">
    <property type="entry name" value="ARM-type_fold"/>
</dbReference>
<evidence type="ECO:0000256" key="2">
    <source>
        <dbReference type="ARBA" id="ARBA00022448"/>
    </source>
</evidence>
<evidence type="ECO:0000256" key="1">
    <source>
        <dbReference type="ARBA" id="ARBA00004496"/>
    </source>
</evidence>
<dbReference type="GO" id="GO:0031267">
    <property type="term" value="F:small GTPase binding"/>
    <property type="evidence" value="ECO:0007669"/>
    <property type="project" value="InterPro"/>
</dbReference>
<organism evidence="8 9">
    <name type="scientific">Drosophila madeirensis</name>
    <name type="common">Fruit fly</name>
    <dbReference type="NCBI Taxonomy" id="30013"/>
    <lineage>
        <taxon>Eukaryota</taxon>
        <taxon>Metazoa</taxon>
        <taxon>Ecdysozoa</taxon>
        <taxon>Arthropoda</taxon>
        <taxon>Hexapoda</taxon>
        <taxon>Insecta</taxon>
        <taxon>Pterygota</taxon>
        <taxon>Neoptera</taxon>
        <taxon>Endopterygota</taxon>
        <taxon>Diptera</taxon>
        <taxon>Brachycera</taxon>
        <taxon>Muscomorpha</taxon>
        <taxon>Ephydroidea</taxon>
        <taxon>Drosophilidae</taxon>
        <taxon>Drosophila</taxon>
        <taxon>Sophophora</taxon>
    </lineage>
</organism>
<dbReference type="InterPro" id="IPR001494">
    <property type="entry name" value="Importin-beta_N"/>
</dbReference>
<protein>
    <submittedName>
        <fullName evidence="8">Importin subunit beta-like</fullName>
    </submittedName>
</protein>
<dbReference type="InterPro" id="IPR011989">
    <property type="entry name" value="ARM-like"/>
</dbReference>
<dbReference type="PROSITE" id="PS50077">
    <property type="entry name" value="HEAT_REPEAT"/>
    <property type="match status" value="1"/>
</dbReference>
<dbReference type="InterPro" id="IPR040122">
    <property type="entry name" value="Importin_beta"/>
</dbReference>
<dbReference type="GO" id="GO:0006606">
    <property type="term" value="P:protein import into nucleus"/>
    <property type="evidence" value="ECO:0007669"/>
    <property type="project" value="InterPro"/>
</dbReference>
<reference evidence="8 9" key="1">
    <citation type="submission" date="2024-02" db="EMBL/GenBank/DDBJ databases">
        <title>A chromosome-level genome assembly of Drosophila madeirensis, a fruit fly species endemic to Madeira island.</title>
        <authorList>
            <person name="Tomihara K."/>
            <person name="Llopart A."/>
            <person name="Yamamoto D."/>
        </authorList>
    </citation>
    <scope>NUCLEOTIDE SEQUENCE [LARGE SCALE GENOMIC DNA]</scope>
    <source>
        <strain evidence="8 9">RF1</strain>
    </source>
</reference>
<gene>
    <name evidence="8" type="ORF">DMAD_02070</name>
</gene>
<dbReference type="PANTHER" id="PTHR10527">
    <property type="entry name" value="IMPORTIN BETA"/>
    <property type="match status" value="1"/>
</dbReference>
<keyword evidence="5" id="KW-0653">Protein transport</keyword>
<keyword evidence="2" id="KW-0813">Transport</keyword>